<dbReference type="Proteomes" id="UP000249464">
    <property type="component" value="Unassembled WGS sequence"/>
</dbReference>
<feature type="region of interest" description="Disordered" evidence="1">
    <location>
        <begin position="1535"/>
        <end position="1560"/>
    </location>
</feature>
<feature type="compositionally biased region" description="Low complexity" evidence="1">
    <location>
        <begin position="967"/>
        <end position="978"/>
    </location>
</feature>
<dbReference type="STRING" id="796604.A0A2X0MQZ0"/>
<protein>
    <submittedName>
        <fullName evidence="2">BQ5605_C040g11867 protein</fullName>
    </submittedName>
</protein>
<name>A0A2X0MQZ0_9BASI</name>
<evidence type="ECO:0000256" key="1">
    <source>
        <dbReference type="SAM" id="MobiDB-lite"/>
    </source>
</evidence>
<evidence type="ECO:0000313" key="3">
    <source>
        <dbReference type="Proteomes" id="UP000249464"/>
    </source>
</evidence>
<feature type="compositionally biased region" description="Low complexity" evidence="1">
    <location>
        <begin position="1539"/>
        <end position="1559"/>
    </location>
</feature>
<accession>A0A2X0MQZ0</accession>
<dbReference type="PANTHER" id="PTHR39211:SF1">
    <property type="entry name" value="ABNORMAL SPINDLE-LIKE MICROCEPHALY-ASSOCIATED PROTEIN ASH DOMAIN-CONTAINING PROTEIN"/>
    <property type="match status" value="1"/>
</dbReference>
<evidence type="ECO:0000313" key="2">
    <source>
        <dbReference type="EMBL" id="SGZ32401.1"/>
    </source>
</evidence>
<reference evidence="2 3" key="1">
    <citation type="submission" date="2016-11" db="EMBL/GenBank/DDBJ databases">
        <authorList>
            <person name="Jaros S."/>
            <person name="Januszkiewicz K."/>
            <person name="Wedrychowicz H."/>
        </authorList>
    </citation>
    <scope>NUCLEOTIDE SEQUENCE [LARGE SCALE GENOMIC DNA]</scope>
</reference>
<dbReference type="EMBL" id="FQNC01000118">
    <property type="protein sequence ID" value="SGZ32401.1"/>
    <property type="molecule type" value="Genomic_DNA"/>
</dbReference>
<feature type="region of interest" description="Disordered" evidence="1">
    <location>
        <begin position="959"/>
        <end position="1024"/>
    </location>
</feature>
<feature type="region of interest" description="Disordered" evidence="1">
    <location>
        <begin position="1141"/>
        <end position="1170"/>
    </location>
</feature>
<sequence>MDPPAAALSASYADNDRERHSELDGKAAAAAAAAAAAQSSPASSSTPKITTAFLPHPPMQPQLTWESPHSQPRASPLMGSQPFASFRTLVNKDGSLPRNDWASMNPGNPAASLALIPARLLQVEGLHEGKLAFEGVFLNAMCSLKRLTLRNISGGALIVRLGSTVGDQLRWQLRNDNLESLPVEQQRLPTNTVAALSCSNEIPEFNAMFDAVGLISEITMLPNETKNIIAVFRPDSTHFQPSVVNFEPPPQSKLTNDSYSEQGLSSISIAESSLSSTSALVDHPTASTFNLAVIDGYVNFDASLLPKEQKDDRADSSNAAAVSAVAVQQVSIKFHATCCRSRFRVATKDVGGGSHLSDDEVYVDFGACRVGELQTRECELSNRSAVELFWRIENSTQNFQVEDIEMGQWIGQDVIAKVPSFSNKRLRIHFRPHEPHEIDAEMTFENVADPDNTVVCHFHGTVTSAPLDNSLRLVSGTSLDFGDSCAGTWSQQTFAFTNTSDAPLEVTFSADKGYEVTFRLEGAAACEDTSTPLLLDHSAIGANAVEPVSAANSAELASSGHAGPAVSRTIIHELARSTTSSASLSKSPPPVATAKHSSLNALFGNRSTRSNRSDHTFASSGPSSDVFADSQVSSSEGSVARAFSPQPLREFHSPLGLNTSLFSNMASGSLDSALPPHSNLDSALEDPPRPTTVRADLAERGVFRVQDRLKVLEQRLKASVDQMHAKPGVVHRIVVSFRPARATSFDDDGGRLHKTTFRVHVGWRPWGARGAAASVPKERLSINCKARVCSSFIAIRPATIDLGDVELGSSAQGTLTITNLSEIPARVDLRFISKVLSAYRDEIEIGVGKSVDLKLDMVPRRTNASYQKQVSVHNLLNPENSQVCLVKASNVDTRGVAFHSLFYRLLTSTGGNFIEFGNAPINSSSLRAFTIQNTSDSTLALGLAASYPDDYSLYVRRGEGMPKEPASESSLASVPSSPTNSAQNPTILNGSPNCEATSKGPSTTTVGPRAPSSNSSSGASKKAEIDSHIVQLKEGDKGKATQQYGQSVGFKDRSLLADAEYLDLAAGPPSIRKGSPRTKRKVHEGPKDRSQSKSRLTRLVFPPRAAATSKTPQSVAEEGSTRGGLSLANSPNLAAFEAFEATTPGRRKSGQRSDASTALGSTNSPALTGRRRTRKIVPLLTDPNQLSLDEALSALEHHSGHPDSAELSTWELEDAYVRRYVALKKVLKNAIASGDLIKVSALEVAKGSEKTVYIVLHPTGGRSNIQGSSRKQDGKITINLVKVATSDVDANLLPSRLPLTEVPVREVVLRWTTCRSTMDLAMSHINFGQLERSASKTKKVIIANNSAQPLLYAVRKSGSIASGDLRVSEGRHGVISGYGKRDVSIVFEPHFAGAFEETIHVDNVEDETDSQTIRVKAFILRPPTFAVSTTTLDFGKCALHSISDPLKISITNVSKNQRTFTVSLDSNDFYFRKAALDVVLDPSQTTSKVRGPLTVEEEEEVEGVLQKLKISRRKGQPEKEQKYIERLKLLGVGIPPNEAGATAAPTTTSTGPSTATTPGEEVTEGALVPMASVVGAPDETRTQPSVTATALDSAIVAVATTPATNGKITDVPASSFGKNKKILSESHSSSSSVSFTLEPSSQRELAIVIIPRPVLPTLEDGQQFEEISAPIRVAENADSSTIVHLLAKIVL</sequence>
<feature type="compositionally biased region" description="Basic and acidic residues" evidence="1">
    <location>
        <begin position="14"/>
        <end position="25"/>
    </location>
</feature>
<feature type="region of interest" description="Disordered" evidence="1">
    <location>
        <begin position="1"/>
        <end position="78"/>
    </location>
</feature>
<organism evidence="2 3">
    <name type="scientific">Microbotryum silenes-dioicae</name>
    <dbReference type="NCBI Taxonomy" id="796604"/>
    <lineage>
        <taxon>Eukaryota</taxon>
        <taxon>Fungi</taxon>
        <taxon>Dikarya</taxon>
        <taxon>Basidiomycota</taxon>
        <taxon>Pucciniomycotina</taxon>
        <taxon>Microbotryomycetes</taxon>
        <taxon>Microbotryales</taxon>
        <taxon>Microbotryaceae</taxon>
        <taxon>Microbotryum</taxon>
    </lineage>
</organism>
<feature type="compositionally biased region" description="Polar residues" evidence="1">
    <location>
        <begin position="61"/>
        <end position="73"/>
    </location>
</feature>
<dbReference type="Gene3D" id="2.60.40.10">
    <property type="entry name" value="Immunoglobulins"/>
    <property type="match status" value="3"/>
</dbReference>
<feature type="compositionally biased region" description="Polar residues" evidence="1">
    <location>
        <begin position="979"/>
        <end position="1006"/>
    </location>
</feature>
<dbReference type="InterPro" id="IPR013783">
    <property type="entry name" value="Ig-like_fold"/>
</dbReference>
<feature type="compositionally biased region" description="Polar residues" evidence="1">
    <location>
        <begin position="595"/>
        <end position="623"/>
    </location>
</feature>
<keyword evidence="3" id="KW-1185">Reference proteome</keyword>
<proteinExistence type="predicted"/>
<feature type="region of interest" description="Disordered" evidence="1">
    <location>
        <begin position="578"/>
        <end position="631"/>
    </location>
</feature>
<dbReference type="PANTHER" id="PTHR39211">
    <property type="entry name" value="CHROMOSOME 7, WHOLE GENOME SHOTGUN SEQUENCE"/>
    <property type="match status" value="1"/>
</dbReference>
<feature type="compositionally biased region" description="Polar residues" evidence="1">
    <location>
        <begin position="1152"/>
        <end position="1166"/>
    </location>
</feature>
<gene>
    <name evidence="2" type="primary">BQ5605_C040g11867</name>
    <name evidence="2" type="ORF">BQ5605_C040G11867</name>
</gene>
<feature type="compositionally biased region" description="Low complexity" evidence="1">
    <location>
        <begin position="27"/>
        <end position="45"/>
    </location>
</feature>
<feature type="region of interest" description="Disordered" evidence="1">
    <location>
        <begin position="1066"/>
        <end position="1128"/>
    </location>
</feature>